<dbReference type="SUPFAM" id="SSF47741">
    <property type="entry name" value="CO dehydrogenase ISP C-domain like"/>
    <property type="match status" value="1"/>
</dbReference>
<evidence type="ECO:0000256" key="2">
    <source>
        <dbReference type="ARBA" id="ARBA00022723"/>
    </source>
</evidence>
<dbReference type="Gene3D" id="3.10.20.30">
    <property type="match status" value="1"/>
</dbReference>
<dbReference type="GO" id="GO:0046872">
    <property type="term" value="F:metal ion binding"/>
    <property type="evidence" value="ECO:0007669"/>
    <property type="project" value="UniProtKB-KW"/>
</dbReference>
<evidence type="ECO:0000256" key="3">
    <source>
        <dbReference type="ARBA" id="ARBA00023002"/>
    </source>
</evidence>
<dbReference type="InterPro" id="IPR012675">
    <property type="entry name" value="Beta-grasp_dom_sf"/>
</dbReference>
<dbReference type="Proteomes" id="UP000198598">
    <property type="component" value="Unassembled WGS sequence"/>
</dbReference>
<feature type="domain" description="2Fe-2S ferredoxin-type" evidence="6">
    <location>
        <begin position="1"/>
        <end position="76"/>
    </location>
</feature>
<reference evidence="7 8" key="1">
    <citation type="submission" date="2016-10" db="EMBL/GenBank/DDBJ databases">
        <authorList>
            <person name="de Groot N.N."/>
        </authorList>
    </citation>
    <scope>NUCLEOTIDE SEQUENCE [LARGE SCALE GENOMIC DNA]</scope>
    <source>
        <strain evidence="7 8">DSM 26130</strain>
    </source>
</reference>
<keyword evidence="3" id="KW-0560">Oxidoreductase</keyword>
<dbReference type="GO" id="GO:0051537">
    <property type="term" value="F:2 iron, 2 sulfur cluster binding"/>
    <property type="evidence" value="ECO:0007669"/>
    <property type="project" value="UniProtKB-KW"/>
</dbReference>
<dbReference type="PROSITE" id="PS51085">
    <property type="entry name" value="2FE2S_FER_2"/>
    <property type="match status" value="1"/>
</dbReference>
<dbReference type="InterPro" id="IPR002888">
    <property type="entry name" value="2Fe-2S-bd"/>
</dbReference>
<dbReference type="AlphaFoldDB" id="A0A1I1VM70"/>
<proteinExistence type="predicted"/>
<dbReference type="GO" id="GO:0016491">
    <property type="term" value="F:oxidoreductase activity"/>
    <property type="evidence" value="ECO:0007669"/>
    <property type="project" value="UniProtKB-KW"/>
</dbReference>
<keyword evidence="4" id="KW-0408">Iron</keyword>
<evidence type="ECO:0000256" key="4">
    <source>
        <dbReference type="ARBA" id="ARBA00023004"/>
    </source>
</evidence>
<dbReference type="EMBL" id="FOLQ01000007">
    <property type="protein sequence ID" value="SFD83969.1"/>
    <property type="molecule type" value="Genomic_DNA"/>
</dbReference>
<dbReference type="PANTHER" id="PTHR44379:SF2">
    <property type="entry name" value="BLR6218 PROTEIN"/>
    <property type="match status" value="1"/>
</dbReference>
<dbReference type="RefSeq" id="WP_093829216.1">
    <property type="nucleotide sequence ID" value="NZ_FOLQ01000007.1"/>
</dbReference>
<evidence type="ECO:0000259" key="6">
    <source>
        <dbReference type="PROSITE" id="PS51085"/>
    </source>
</evidence>
<dbReference type="SUPFAM" id="SSF54292">
    <property type="entry name" value="2Fe-2S ferredoxin-like"/>
    <property type="match status" value="1"/>
</dbReference>
<dbReference type="InterPro" id="IPR036010">
    <property type="entry name" value="2Fe-2S_ferredoxin-like_sf"/>
</dbReference>
<dbReference type="Pfam" id="PF01799">
    <property type="entry name" value="Fer2_2"/>
    <property type="match status" value="1"/>
</dbReference>
<protein>
    <submittedName>
        <fullName evidence="7">Isoquinoline 1-oxidoreductase, alpha subunit</fullName>
    </submittedName>
</protein>
<evidence type="ECO:0000256" key="1">
    <source>
        <dbReference type="ARBA" id="ARBA00022714"/>
    </source>
</evidence>
<dbReference type="PROSITE" id="PS00197">
    <property type="entry name" value="2FE2S_FER_1"/>
    <property type="match status" value="1"/>
</dbReference>
<evidence type="ECO:0000256" key="5">
    <source>
        <dbReference type="ARBA" id="ARBA00023014"/>
    </source>
</evidence>
<keyword evidence="2" id="KW-0479">Metal-binding</keyword>
<gene>
    <name evidence="7" type="ORF">SAMN05216167_107248</name>
</gene>
<dbReference type="InterPro" id="IPR001041">
    <property type="entry name" value="2Fe-2S_ferredoxin-type"/>
</dbReference>
<evidence type="ECO:0000313" key="7">
    <source>
        <dbReference type="EMBL" id="SFD83969.1"/>
    </source>
</evidence>
<evidence type="ECO:0000313" key="8">
    <source>
        <dbReference type="Proteomes" id="UP000198598"/>
    </source>
</evidence>
<dbReference type="Pfam" id="PF00111">
    <property type="entry name" value="Fer2"/>
    <property type="match status" value="1"/>
</dbReference>
<keyword evidence="8" id="KW-1185">Reference proteome</keyword>
<dbReference type="STRING" id="662367.SAMN05216167_107248"/>
<dbReference type="Gene3D" id="1.10.150.120">
    <property type="entry name" value="[2Fe-2S]-binding domain"/>
    <property type="match status" value="1"/>
</dbReference>
<dbReference type="OrthoDB" id="9796880at2"/>
<name>A0A1I1VM70_9BACT</name>
<dbReference type="InterPro" id="IPR051452">
    <property type="entry name" value="Diverse_Oxidoreductases"/>
</dbReference>
<dbReference type="InterPro" id="IPR036884">
    <property type="entry name" value="2Fe-2S-bd_dom_sf"/>
</dbReference>
<dbReference type="InterPro" id="IPR006058">
    <property type="entry name" value="2Fe2S_fd_BS"/>
</dbReference>
<organism evidence="7 8">
    <name type="scientific">Spirosoma endophyticum</name>
    <dbReference type="NCBI Taxonomy" id="662367"/>
    <lineage>
        <taxon>Bacteria</taxon>
        <taxon>Pseudomonadati</taxon>
        <taxon>Bacteroidota</taxon>
        <taxon>Cytophagia</taxon>
        <taxon>Cytophagales</taxon>
        <taxon>Cytophagaceae</taxon>
        <taxon>Spirosoma</taxon>
    </lineage>
</organism>
<keyword evidence="5" id="KW-0411">Iron-sulfur</keyword>
<accession>A0A1I1VM70</accession>
<dbReference type="PANTHER" id="PTHR44379">
    <property type="entry name" value="OXIDOREDUCTASE WITH IRON-SULFUR SUBUNIT"/>
    <property type="match status" value="1"/>
</dbReference>
<sequence length="161" mass="17495">MPTIHLNGQEREVTSHPDMPLLWVVREEFDLTGSKYGCGHGVCGGCVCEVDGAQVHLCKNTVADVQGKKVITIEGQEGPVAEAVFNAWLALDVAQCGMCQPAQIGSAIILLKQNANPTDEDIDEAMKHNLCRCATYHRIRKGIHYAAATLQRTGYQESSSN</sequence>
<keyword evidence="1" id="KW-0001">2Fe-2S</keyword>